<dbReference type="EMBL" id="LGUI01000010">
    <property type="protein sequence ID" value="PNE30878.1"/>
    <property type="molecule type" value="Genomic_DNA"/>
</dbReference>
<feature type="transmembrane region" description="Helical" evidence="1">
    <location>
        <begin position="234"/>
        <end position="252"/>
    </location>
</feature>
<feature type="transmembrane region" description="Helical" evidence="1">
    <location>
        <begin position="212"/>
        <end position="229"/>
    </location>
</feature>
<evidence type="ECO:0000313" key="4">
    <source>
        <dbReference type="Proteomes" id="UP000235945"/>
    </source>
</evidence>
<reference evidence="4" key="1">
    <citation type="submission" date="2015-07" db="EMBL/GenBank/DDBJ databases">
        <authorList>
            <person name="Graham D.E."/>
            <person name="Giannone R.J."/>
            <person name="Gulvik C.A."/>
            <person name="Hettich R.L."/>
            <person name="Klingeman D.M."/>
            <person name="Mahan K.M."/>
            <person name="Parry R.J."/>
            <person name="Spain J.C."/>
        </authorList>
    </citation>
    <scope>NUCLEOTIDE SEQUENCE [LARGE SCALE GENOMIC DNA]</scope>
    <source>
        <strain evidence="4">ATCC 27428</strain>
    </source>
</reference>
<feature type="transmembrane region" description="Helical" evidence="1">
    <location>
        <begin position="111"/>
        <end position="133"/>
    </location>
</feature>
<dbReference type="RefSeq" id="WP_184743898.1">
    <property type="nucleotide sequence ID" value="NZ_JACHJF010000026.1"/>
</dbReference>
<evidence type="ECO:0008006" key="6">
    <source>
        <dbReference type="Google" id="ProtNLM"/>
    </source>
</evidence>
<feature type="transmembrane region" description="Helical" evidence="1">
    <location>
        <begin position="460"/>
        <end position="481"/>
    </location>
</feature>
<dbReference type="Proteomes" id="UP000235945">
    <property type="component" value="Unassembled WGS sequence"/>
</dbReference>
<feature type="transmembrane region" description="Helical" evidence="1">
    <location>
        <begin position="370"/>
        <end position="398"/>
    </location>
</feature>
<keyword evidence="1" id="KW-1133">Transmembrane helix</keyword>
<keyword evidence="1" id="KW-0812">Transmembrane</keyword>
<reference evidence="3" key="2">
    <citation type="submission" date="2015-07" db="EMBL/GenBank/DDBJ databases">
        <authorList>
            <person name="Noorani M."/>
        </authorList>
    </citation>
    <scope>NUCLEOTIDE SEQUENCE [LARGE SCALE GENOMIC DNA]</scope>
    <source>
        <strain evidence="3">ATCC 27428</strain>
    </source>
</reference>
<gene>
    <name evidence="3" type="ORF">AF335_26330</name>
    <name evidence="2" type="ORF">FHS36_005815</name>
</gene>
<feature type="transmembrane region" description="Helical" evidence="1">
    <location>
        <begin position="300"/>
        <end position="322"/>
    </location>
</feature>
<evidence type="ECO:0000313" key="5">
    <source>
        <dbReference type="Proteomes" id="UP000528608"/>
    </source>
</evidence>
<feature type="transmembrane region" description="Helical" evidence="1">
    <location>
        <begin position="139"/>
        <end position="159"/>
    </location>
</feature>
<feature type="transmembrane region" description="Helical" evidence="1">
    <location>
        <begin position="328"/>
        <end position="349"/>
    </location>
</feature>
<name>A0A2N8NQ30_STREU</name>
<feature type="transmembrane region" description="Helical" evidence="1">
    <location>
        <begin position="180"/>
        <end position="200"/>
    </location>
</feature>
<evidence type="ECO:0000256" key="1">
    <source>
        <dbReference type="SAM" id="Phobius"/>
    </source>
</evidence>
<reference evidence="2 5" key="3">
    <citation type="submission" date="2020-08" db="EMBL/GenBank/DDBJ databases">
        <title>Genomic Encyclopedia of Type Strains, Phase III (KMG-III): the genomes of soil and plant-associated and newly described type strains.</title>
        <authorList>
            <person name="Whitman W."/>
        </authorList>
    </citation>
    <scope>NUCLEOTIDE SEQUENCE [LARGE SCALE GENOMIC DNA]</scope>
    <source>
        <strain evidence="2 5">CECT 3259</strain>
    </source>
</reference>
<dbReference type="EMBL" id="JACHJF010000026">
    <property type="protein sequence ID" value="MBB5122344.1"/>
    <property type="molecule type" value="Genomic_DNA"/>
</dbReference>
<dbReference type="AlphaFoldDB" id="A0A2N8NQ30"/>
<accession>A0A2N8NQ30</accession>
<dbReference type="Proteomes" id="UP000528608">
    <property type="component" value="Unassembled WGS sequence"/>
</dbReference>
<keyword evidence="1" id="KW-0472">Membrane</keyword>
<evidence type="ECO:0000313" key="2">
    <source>
        <dbReference type="EMBL" id="MBB5122344.1"/>
    </source>
</evidence>
<comment type="caution">
    <text evidence="3">The sequence shown here is derived from an EMBL/GenBank/DDBJ whole genome shotgun (WGS) entry which is preliminary data.</text>
</comment>
<keyword evidence="4" id="KW-1185">Reference proteome</keyword>
<protein>
    <recommendedName>
        <fullName evidence="6">Integral membrane protein</fullName>
    </recommendedName>
</protein>
<sequence>MSGLLRLVPDEPEPAHDLAAAAGPVRSGPRWAADPVDQLAEELAEVCAAAVHPDEIAAVLEADGLTGEQITERYGRSDAFELAAELYARVPRSHPEPGPRADPWKTHPGRFALRALVFTLPGFGYALGAPLMTGARDGYGLPAGTAGLVSSALFAWAWNQGLAHRAYVRLAAGGRPAAGRCLRWGAPLGALLATAAALLAPGPAGPTGTSCFAAGQALYLAAATVLLVLGRERLLLLTLAPTAAGGVLLLFLQPPSVLRVLLLLGTLGGVLGVAAHQILRTREDGARGAAPPALSPLASLPYGLFGLGCGVLTTLAALGDVLRRSPGAATAGAAVIALTLSMGAAEWLLYRCRGTALKALARATTTRGMLLGAVRVLALCVAGYLAALTVLAFGTALLWKDGPPLTVPRLTALLALGAVLWTGLLLQAFGVAWTPAALCLAAAGAESAALALRVSTPVTVQLLVCTGAAVALLSVATALLGRLTTHR</sequence>
<evidence type="ECO:0000313" key="3">
    <source>
        <dbReference type="EMBL" id="PNE30878.1"/>
    </source>
</evidence>
<proteinExistence type="predicted"/>
<organism evidence="3 4">
    <name type="scientific">Streptomyces eurocidicus</name>
    <name type="common">Streptoverticillium eurocidicus</name>
    <dbReference type="NCBI Taxonomy" id="66423"/>
    <lineage>
        <taxon>Bacteria</taxon>
        <taxon>Bacillati</taxon>
        <taxon>Actinomycetota</taxon>
        <taxon>Actinomycetes</taxon>
        <taxon>Kitasatosporales</taxon>
        <taxon>Streptomycetaceae</taxon>
        <taxon>Streptomyces</taxon>
    </lineage>
</organism>
<feature type="transmembrane region" description="Helical" evidence="1">
    <location>
        <begin position="258"/>
        <end position="279"/>
    </location>
</feature>